<dbReference type="PROSITE" id="PS00688">
    <property type="entry name" value="SIGMA54_INTERACT_3"/>
    <property type="match status" value="1"/>
</dbReference>
<dbReference type="InterPro" id="IPR058031">
    <property type="entry name" value="AAA_lid_NorR"/>
</dbReference>
<keyword evidence="1" id="KW-0547">Nucleotide-binding</keyword>
<evidence type="ECO:0000313" key="8">
    <source>
        <dbReference type="Proteomes" id="UP001056500"/>
    </source>
</evidence>
<evidence type="ECO:0000313" key="7">
    <source>
        <dbReference type="EMBL" id="USG67123.1"/>
    </source>
</evidence>
<dbReference type="CDD" id="cd00009">
    <property type="entry name" value="AAA"/>
    <property type="match status" value="1"/>
</dbReference>
<proteinExistence type="predicted"/>
<organism evidence="7 8">
    <name type="scientific">Brevibacillus ruminantium</name>
    <dbReference type="NCBI Taxonomy" id="2950604"/>
    <lineage>
        <taxon>Bacteria</taxon>
        <taxon>Bacillati</taxon>
        <taxon>Bacillota</taxon>
        <taxon>Bacilli</taxon>
        <taxon>Bacillales</taxon>
        <taxon>Paenibacillaceae</taxon>
        <taxon>Brevibacillus</taxon>
    </lineage>
</organism>
<dbReference type="RefSeq" id="WP_251874226.1">
    <property type="nucleotide sequence ID" value="NZ_CP098755.1"/>
</dbReference>
<dbReference type="InterPro" id="IPR002078">
    <property type="entry name" value="Sigma_54_int"/>
</dbReference>
<evidence type="ECO:0000256" key="4">
    <source>
        <dbReference type="ARBA" id="ARBA00023163"/>
    </source>
</evidence>
<dbReference type="InterPro" id="IPR027417">
    <property type="entry name" value="P-loop_NTPase"/>
</dbReference>
<dbReference type="Pfam" id="PF25601">
    <property type="entry name" value="AAA_lid_14"/>
    <property type="match status" value="1"/>
</dbReference>
<keyword evidence="4" id="KW-0804">Transcription</keyword>
<keyword evidence="3" id="KW-0805">Transcription regulation</keyword>
<accession>A0ABY4WJ26</accession>
<keyword evidence="5" id="KW-0175">Coiled coil</keyword>
<gene>
    <name evidence="7" type="ORF">NDK47_07475</name>
</gene>
<evidence type="ECO:0000256" key="5">
    <source>
        <dbReference type="SAM" id="Coils"/>
    </source>
</evidence>
<dbReference type="PANTHER" id="PTHR32071">
    <property type="entry name" value="TRANSCRIPTIONAL REGULATORY PROTEIN"/>
    <property type="match status" value="1"/>
</dbReference>
<dbReference type="PROSITE" id="PS50045">
    <property type="entry name" value="SIGMA54_INTERACT_4"/>
    <property type="match status" value="1"/>
</dbReference>
<dbReference type="PANTHER" id="PTHR32071:SF119">
    <property type="entry name" value="SIGMA L-DEPENDENT TRANSCRIPTIONAL REGULATOR YPLP-RELATED"/>
    <property type="match status" value="1"/>
</dbReference>
<dbReference type="InterPro" id="IPR025944">
    <property type="entry name" value="Sigma_54_int_dom_CS"/>
</dbReference>
<dbReference type="Pfam" id="PF00158">
    <property type="entry name" value="Sigma54_activat"/>
    <property type="match status" value="1"/>
</dbReference>
<evidence type="ECO:0000256" key="1">
    <source>
        <dbReference type="ARBA" id="ARBA00022741"/>
    </source>
</evidence>
<sequence>MDKRLIMIGIQEENLMIITEQIKHIIGDFIKIKPVTIKDVYYGLIGRNDVVLLSGEVLREIVQPFLHEECICMVANREVNIVNLKELMGLPAGQHILVVNDYYSDTLQTVSSLETILPEHRYYPYFLNQPLPKKIDFVVTPGEKDIVPKALQTVIDIGPRVISFSTLEQIVTLFSIEVSHSLIMNRYIKSLVSISRDSTKRGTSNFEDQNQKRTIAQFVTHSPLMQETVEIAGKIAITPYPIHIEGETGTGKRLMAEAIHNQSYFRKGPFFTYNCAEKSEEQLAVELFGKEEEGISVQGIVEATNGGTLFLQNMDCLSNSLQARLLHLLESKEIQRVHGEGAVPVQLRLITSTSKRLSKLLEAGKVRIDLYSYISSYIVRLPTLSERKEDLELLIETFKRQLKKEELHFSKEVLAVFSTYSWPGNVRELFNVVSYCACMDTTQIELRSLPLYFRGHDALDEQRASELDVDSIVAKIEEHGFLSESIGILEILKDGKEQQLSYGRSRLKTLLEGKGIQLTDQQLRLRLEILNHLKLLLVRQGRAGTTISTKGELFLQQVTGSLVSQ</sequence>
<evidence type="ECO:0000256" key="2">
    <source>
        <dbReference type="ARBA" id="ARBA00022840"/>
    </source>
</evidence>
<name>A0ABY4WJ26_9BACL</name>
<keyword evidence="8" id="KW-1185">Reference proteome</keyword>
<dbReference type="Gene3D" id="3.40.50.300">
    <property type="entry name" value="P-loop containing nucleotide triphosphate hydrolases"/>
    <property type="match status" value="1"/>
</dbReference>
<dbReference type="SUPFAM" id="SSF52540">
    <property type="entry name" value="P-loop containing nucleoside triphosphate hydrolases"/>
    <property type="match status" value="1"/>
</dbReference>
<evidence type="ECO:0000259" key="6">
    <source>
        <dbReference type="PROSITE" id="PS50045"/>
    </source>
</evidence>
<dbReference type="EMBL" id="CP098755">
    <property type="protein sequence ID" value="USG67123.1"/>
    <property type="molecule type" value="Genomic_DNA"/>
</dbReference>
<feature type="coiled-coil region" evidence="5">
    <location>
        <begin position="381"/>
        <end position="408"/>
    </location>
</feature>
<evidence type="ECO:0000256" key="3">
    <source>
        <dbReference type="ARBA" id="ARBA00023015"/>
    </source>
</evidence>
<dbReference type="Gene3D" id="1.10.8.60">
    <property type="match status" value="1"/>
</dbReference>
<protein>
    <submittedName>
        <fullName evidence="7">Sigma 54-interacting transcriptional regulator</fullName>
    </submittedName>
</protein>
<feature type="domain" description="Sigma-54 factor interaction" evidence="6">
    <location>
        <begin position="218"/>
        <end position="438"/>
    </location>
</feature>
<reference evidence="7" key="1">
    <citation type="submission" date="2022-06" db="EMBL/GenBank/DDBJ databases">
        <title>Genome sequencing of Brevibacillus sp. BB3-R1.</title>
        <authorList>
            <person name="Heo J."/>
            <person name="Lee D."/>
            <person name="Won M."/>
            <person name="Han B.-H."/>
            <person name="Hong S.-B."/>
            <person name="Kwon S.-W."/>
        </authorList>
    </citation>
    <scope>NUCLEOTIDE SEQUENCE</scope>
    <source>
        <strain evidence="7">BB3-R1</strain>
    </source>
</reference>
<keyword evidence="2" id="KW-0067">ATP-binding</keyword>
<dbReference type="Proteomes" id="UP001056500">
    <property type="component" value="Chromosome"/>
</dbReference>